<reference evidence="2 3" key="1">
    <citation type="submission" date="2021-06" db="EMBL/GenBank/DDBJ databases">
        <authorList>
            <person name="Kallberg Y."/>
            <person name="Tangrot J."/>
            <person name="Rosling A."/>
        </authorList>
    </citation>
    <scope>NUCLEOTIDE SEQUENCE [LARGE SCALE GENOMIC DNA]</scope>
    <source>
        <strain evidence="2 3">120-4 pot B 10/14</strain>
    </source>
</reference>
<organism evidence="2 3">
    <name type="scientific">Gigaspora margarita</name>
    <dbReference type="NCBI Taxonomy" id="4874"/>
    <lineage>
        <taxon>Eukaryota</taxon>
        <taxon>Fungi</taxon>
        <taxon>Fungi incertae sedis</taxon>
        <taxon>Mucoromycota</taxon>
        <taxon>Glomeromycotina</taxon>
        <taxon>Glomeromycetes</taxon>
        <taxon>Diversisporales</taxon>
        <taxon>Gigasporaceae</taxon>
        <taxon>Gigaspora</taxon>
    </lineage>
</organism>
<dbReference type="SUPFAM" id="SSF56112">
    <property type="entry name" value="Protein kinase-like (PK-like)"/>
    <property type="match status" value="1"/>
</dbReference>
<evidence type="ECO:0000313" key="3">
    <source>
        <dbReference type="Proteomes" id="UP000789901"/>
    </source>
</evidence>
<name>A0ABN7VCD4_GIGMA</name>
<evidence type="ECO:0000259" key="1">
    <source>
        <dbReference type="Pfam" id="PF07714"/>
    </source>
</evidence>
<comment type="caution">
    <text evidence="2">The sequence shown here is derived from an EMBL/GenBank/DDBJ whole genome shotgun (WGS) entry which is preliminary data.</text>
</comment>
<evidence type="ECO:0000313" key="2">
    <source>
        <dbReference type="EMBL" id="CAG8756075.1"/>
    </source>
</evidence>
<accession>A0ABN7VCD4</accession>
<dbReference type="Pfam" id="PF07714">
    <property type="entry name" value="PK_Tyr_Ser-Thr"/>
    <property type="match status" value="1"/>
</dbReference>
<dbReference type="InterPro" id="IPR011009">
    <property type="entry name" value="Kinase-like_dom_sf"/>
</dbReference>
<dbReference type="EMBL" id="CAJVQB010012512">
    <property type="protein sequence ID" value="CAG8756075.1"/>
    <property type="molecule type" value="Genomic_DNA"/>
</dbReference>
<protein>
    <submittedName>
        <fullName evidence="2">41601_t:CDS:1</fullName>
    </submittedName>
</protein>
<dbReference type="Proteomes" id="UP000789901">
    <property type="component" value="Unassembled WGS sequence"/>
</dbReference>
<dbReference type="Gene3D" id="1.10.510.10">
    <property type="entry name" value="Transferase(Phosphotransferase) domain 1"/>
    <property type="match status" value="1"/>
</dbReference>
<keyword evidence="3" id="KW-1185">Reference proteome</keyword>
<proteinExistence type="predicted"/>
<feature type="domain" description="Serine-threonine/tyrosine-protein kinase catalytic" evidence="1">
    <location>
        <begin position="3"/>
        <end position="56"/>
    </location>
</feature>
<sequence length="347" mass="40830">VDNYALVLEYADGSSLKYYLTLNFKKMGVCNKVSFAWKITSGIRCLHEQGILHRDLIKCSEERFEKAPQPCNDIERLIEHIKSGNIFGLIDSINTFKYKNIKINLTLLDEKIEYDNMEIFKQIVTLITLHIMKGYKYTDGQDYNPLHHLCEIHILELISTRSLRLGTSISNLDALGMIDFSILNNMVIIDINTLNEMEMSPFFWVLHKKPLNKSLLIWLGNKGGRPVSEKKFCDYLMKTMLFEWELSDLESVAAKMFDYFWDCYDSKVVNEALKYAEDQKKKLSYRIEKKSETKTLGTRKKFNKFDSIMYTYKYHVRYYKIKNFKDKNLDKYGHGHQRVANDRENTG</sequence>
<dbReference type="InterPro" id="IPR001245">
    <property type="entry name" value="Ser-Thr/Tyr_kinase_cat_dom"/>
</dbReference>
<gene>
    <name evidence="2" type="ORF">GMARGA_LOCUS16926</name>
</gene>
<feature type="non-terminal residue" evidence="2">
    <location>
        <position position="1"/>
    </location>
</feature>